<gene>
    <name evidence="2" type="ORF">LOCC1_G006964</name>
</gene>
<comment type="caution">
    <text evidence="2">The sequence shown here is derived from an EMBL/GenBank/DDBJ whole genome shotgun (WGS) entry which is preliminary data.</text>
</comment>
<protein>
    <recommendedName>
        <fullName evidence="1">F-box domain-containing protein</fullName>
    </recommendedName>
</protein>
<dbReference type="PROSITE" id="PS50181">
    <property type="entry name" value="FBOX"/>
    <property type="match status" value="1"/>
</dbReference>
<evidence type="ECO:0000313" key="3">
    <source>
        <dbReference type="Proteomes" id="UP000443090"/>
    </source>
</evidence>
<dbReference type="SUPFAM" id="SSF81383">
    <property type="entry name" value="F-box domain"/>
    <property type="match status" value="1"/>
</dbReference>
<dbReference type="Pfam" id="PF12937">
    <property type="entry name" value="F-box-like"/>
    <property type="match status" value="1"/>
</dbReference>
<reference evidence="2 3" key="1">
    <citation type="submission" date="2018-05" db="EMBL/GenBank/DDBJ databases">
        <title>Genome sequencing and assembly of the regulated plant pathogen Lachnellula willkommii and related sister species for the development of diagnostic species identification markers.</title>
        <authorList>
            <person name="Giroux E."/>
            <person name="Bilodeau G."/>
        </authorList>
    </citation>
    <scope>NUCLEOTIDE SEQUENCE [LARGE SCALE GENOMIC DNA]</scope>
    <source>
        <strain evidence="2 3">CBS 160.35</strain>
    </source>
</reference>
<dbReference type="CDD" id="cd09917">
    <property type="entry name" value="F-box_SF"/>
    <property type="match status" value="1"/>
</dbReference>
<organism evidence="2 3">
    <name type="scientific">Lachnellula occidentalis</name>
    <dbReference type="NCBI Taxonomy" id="215460"/>
    <lineage>
        <taxon>Eukaryota</taxon>
        <taxon>Fungi</taxon>
        <taxon>Dikarya</taxon>
        <taxon>Ascomycota</taxon>
        <taxon>Pezizomycotina</taxon>
        <taxon>Leotiomycetes</taxon>
        <taxon>Helotiales</taxon>
        <taxon>Lachnaceae</taxon>
        <taxon>Lachnellula</taxon>
    </lineage>
</organism>
<dbReference type="InterPro" id="IPR001810">
    <property type="entry name" value="F-box_dom"/>
</dbReference>
<evidence type="ECO:0000259" key="1">
    <source>
        <dbReference type="PROSITE" id="PS50181"/>
    </source>
</evidence>
<dbReference type="AlphaFoldDB" id="A0A8H8RV55"/>
<sequence>MVVQSTQIGALPNEILLSVFSHLSTRDLLPLTPSCHLFHDIILHILESRLRAAASHKDHKLILECYHPSAKFYTPYLYCEYLGTSSIYPNKNGVRGEQQCGDLGKLSNLYSHFRPLKPDDNRRALRVHPALLPTNPPHKDEQLVCQDISLESHELFSQLVTVTNLVKLGPRPGIFSSSVNIGQGLTRVWRDWLSDRVACTQDDPMERDSRLLWSDATQNVGIRMHVKAGPELPPAPRARYEEPSVSYTLQYEGEFSRHHY</sequence>
<accession>A0A8H8RV55</accession>
<dbReference type="OrthoDB" id="9981546at2759"/>
<dbReference type="EMBL" id="QGMI01000329">
    <property type="protein sequence ID" value="TVY42440.1"/>
    <property type="molecule type" value="Genomic_DNA"/>
</dbReference>
<name>A0A8H8RV55_9HELO</name>
<proteinExistence type="predicted"/>
<feature type="domain" description="F-box" evidence="1">
    <location>
        <begin position="5"/>
        <end position="53"/>
    </location>
</feature>
<keyword evidence="3" id="KW-1185">Reference proteome</keyword>
<dbReference type="InterPro" id="IPR036047">
    <property type="entry name" value="F-box-like_dom_sf"/>
</dbReference>
<dbReference type="Proteomes" id="UP000443090">
    <property type="component" value="Unassembled WGS sequence"/>
</dbReference>
<evidence type="ECO:0000313" key="2">
    <source>
        <dbReference type="EMBL" id="TVY42440.1"/>
    </source>
</evidence>
<dbReference type="Gene3D" id="1.20.1280.50">
    <property type="match status" value="1"/>
</dbReference>